<dbReference type="InterPro" id="IPR044861">
    <property type="entry name" value="IPNS-like_FE2OG_OXY"/>
</dbReference>
<evidence type="ECO:0000313" key="8">
    <source>
        <dbReference type="EMBL" id="KAF2601553.1"/>
    </source>
</evidence>
<evidence type="ECO:0000256" key="4">
    <source>
        <dbReference type="ARBA" id="ARBA00023002"/>
    </source>
</evidence>
<reference evidence="9 10" key="3">
    <citation type="journal article" date="2020" name="BMC Genomics">
        <title>Intraspecific diversification of the crop wild relative Brassica cretica Lam. using demographic model selection.</title>
        <authorList>
            <person name="Kioukis A."/>
            <person name="Michalopoulou V.A."/>
            <person name="Briers L."/>
            <person name="Pirintsos S."/>
            <person name="Studholme D.J."/>
            <person name="Pavlidis P."/>
            <person name="Sarris P.F."/>
        </authorList>
    </citation>
    <scope>NUCLEOTIDE SEQUENCE [LARGE SCALE GENOMIC DNA]</scope>
    <source>
        <strain evidence="10">cv. PFS-1207/04</strain>
        <strain evidence="9">PFS-1207/04</strain>
    </source>
</reference>
<dbReference type="GO" id="GO:0046872">
    <property type="term" value="F:metal ion binding"/>
    <property type="evidence" value="ECO:0007669"/>
    <property type="project" value="UniProtKB-KW"/>
</dbReference>
<evidence type="ECO:0000256" key="6">
    <source>
        <dbReference type="RuleBase" id="RU003682"/>
    </source>
</evidence>
<dbReference type="Pfam" id="PF03171">
    <property type="entry name" value="2OG-FeII_Oxy"/>
    <property type="match status" value="1"/>
</dbReference>
<dbReference type="InterPro" id="IPR026992">
    <property type="entry name" value="DIOX_N"/>
</dbReference>
<keyword evidence="5 6" id="KW-0408">Iron</keyword>
<comment type="caution">
    <text evidence="8">The sequence shown here is derived from an EMBL/GenBank/DDBJ whole genome shotgun (WGS) entry which is preliminary data.</text>
</comment>
<reference evidence="9" key="2">
    <citation type="submission" date="2019-12" db="EMBL/GenBank/DDBJ databases">
        <authorList>
            <person name="Studholme D.J."/>
            <person name="Sarris P."/>
        </authorList>
    </citation>
    <scope>NUCLEOTIDE SEQUENCE</scope>
    <source>
        <strain evidence="9">PFS-1207/04</strain>
        <tissue evidence="9">Leaf</tissue>
    </source>
</reference>
<dbReference type="PANTHER" id="PTHR10209:SF513">
    <property type="entry name" value="2-OXOACID DEPENDENT DIOXYGENASE-RELATED"/>
    <property type="match status" value="1"/>
</dbReference>
<dbReference type="OrthoDB" id="288590at2759"/>
<feature type="domain" description="Fe2OG dioxygenase" evidence="7">
    <location>
        <begin position="207"/>
        <end position="322"/>
    </location>
</feature>
<comment type="cofactor">
    <cofactor evidence="1">
        <name>Fe cation</name>
        <dbReference type="ChEBI" id="CHEBI:24875"/>
    </cofactor>
</comment>
<name>A0A3N6QYK7_BRACR</name>
<evidence type="ECO:0000256" key="2">
    <source>
        <dbReference type="ARBA" id="ARBA00008056"/>
    </source>
</evidence>
<evidence type="ECO:0000313" key="10">
    <source>
        <dbReference type="Proteomes" id="UP000266723"/>
    </source>
</evidence>
<dbReference type="Pfam" id="PF14226">
    <property type="entry name" value="DIOX_N"/>
    <property type="match status" value="1"/>
</dbReference>
<accession>A0A3N6QYK7</accession>
<proteinExistence type="inferred from homology"/>
<dbReference type="Proteomes" id="UP000266723">
    <property type="component" value="Unassembled WGS sequence"/>
</dbReference>
<dbReference type="PANTHER" id="PTHR10209">
    <property type="entry name" value="OXIDOREDUCTASE, 2OG-FE II OXYGENASE FAMILY PROTEIN"/>
    <property type="match status" value="1"/>
</dbReference>
<evidence type="ECO:0000256" key="1">
    <source>
        <dbReference type="ARBA" id="ARBA00001962"/>
    </source>
</evidence>
<dbReference type="Gene3D" id="2.60.120.330">
    <property type="entry name" value="B-lactam Antibiotic, Isopenicillin N Synthase, Chain"/>
    <property type="match status" value="1"/>
</dbReference>
<keyword evidence="4 6" id="KW-0560">Oxidoreductase</keyword>
<keyword evidence="3 6" id="KW-0479">Metal-binding</keyword>
<keyword evidence="10" id="KW-1185">Reference proteome</keyword>
<evidence type="ECO:0000256" key="3">
    <source>
        <dbReference type="ARBA" id="ARBA00022723"/>
    </source>
</evidence>
<evidence type="ECO:0000313" key="9">
    <source>
        <dbReference type="EMBL" id="KAF3581480.1"/>
    </source>
</evidence>
<protein>
    <recommendedName>
        <fullName evidence="7">Fe2OG dioxygenase domain-containing protein</fullName>
    </recommendedName>
</protein>
<reference evidence="8" key="1">
    <citation type="submission" date="2019-12" db="EMBL/GenBank/DDBJ databases">
        <title>Genome sequencing and annotation of Brassica cretica.</title>
        <authorList>
            <person name="Studholme D.J."/>
            <person name="Sarris P.F."/>
        </authorList>
    </citation>
    <scope>NUCLEOTIDE SEQUENCE</scope>
    <source>
        <strain evidence="8">PFS-102/07</strain>
        <tissue evidence="8">Leaf</tissue>
    </source>
</reference>
<dbReference type="InterPro" id="IPR005123">
    <property type="entry name" value="Oxoglu/Fe-dep_dioxygenase_dom"/>
</dbReference>
<dbReference type="EMBL" id="QGKV02000649">
    <property type="protein sequence ID" value="KAF3581480.1"/>
    <property type="molecule type" value="Genomic_DNA"/>
</dbReference>
<evidence type="ECO:0000259" key="7">
    <source>
        <dbReference type="PROSITE" id="PS51471"/>
    </source>
</evidence>
<comment type="similarity">
    <text evidence="2 6">Belongs to the iron/ascorbate-dependent oxidoreductase family.</text>
</comment>
<dbReference type="GO" id="GO:0051213">
    <property type="term" value="F:dioxygenase activity"/>
    <property type="evidence" value="ECO:0007669"/>
    <property type="project" value="UniProtKB-ARBA"/>
</dbReference>
<dbReference type="PROSITE" id="PS51471">
    <property type="entry name" value="FE2OG_OXY"/>
    <property type="match status" value="1"/>
</dbReference>
<organism evidence="8">
    <name type="scientific">Brassica cretica</name>
    <name type="common">Mustard</name>
    <dbReference type="NCBI Taxonomy" id="69181"/>
    <lineage>
        <taxon>Eukaryota</taxon>
        <taxon>Viridiplantae</taxon>
        <taxon>Streptophyta</taxon>
        <taxon>Embryophyta</taxon>
        <taxon>Tracheophyta</taxon>
        <taxon>Spermatophyta</taxon>
        <taxon>Magnoliopsida</taxon>
        <taxon>eudicotyledons</taxon>
        <taxon>Gunneridae</taxon>
        <taxon>Pentapetalae</taxon>
        <taxon>rosids</taxon>
        <taxon>malvids</taxon>
        <taxon>Brassicales</taxon>
        <taxon>Brassicaceae</taxon>
        <taxon>Brassiceae</taxon>
        <taxon>Brassica</taxon>
    </lineage>
</organism>
<dbReference type="FunFam" id="2.60.120.330:FF:000005">
    <property type="entry name" value="1-aminocyclopropane-1-carboxylate oxidase homolog 1"/>
    <property type="match status" value="1"/>
</dbReference>
<dbReference type="AlphaFoldDB" id="A0A3N6QYK7"/>
<dbReference type="InterPro" id="IPR027443">
    <property type="entry name" value="IPNS-like_sf"/>
</dbReference>
<dbReference type="EMBL" id="QGKY02000094">
    <property type="protein sequence ID" value="KAF2601553.1"/>
    <property type="molecule type" value="Genomic_DNA"/>
</dbReference>
<dbReference type="SUPFAM" id="SSF51197">
    <property type="entry name" value="Clavaminate synthase-like"/>
    <property type="match status" value="1"/>
</dbReference>
<gene>
    <name evidence="9" type="ORF">DY000_02034882</name>
    <name evidence="8" type="ORF">F2Q70_00028178</name>
</gene>
<sequence length="372" mass="41927">MSGTFDRADEVKAFDEMKIGVKGLVDAGIKKIPLIFHNPQATVTNPKPPSTLTIPTIDMGGGVFESTVTRKEVTEKVKGSMEKFGFFQAINHGIPLEVMEKMKDGIRLFHAQDPEARKRFYSREKTKAIKYNTNSDLYDAPAASWRDTLSCFMFPDVPKTDELPDICREIMLDYSKRVMRFGELIFELISESLGLKPNHLKEMDCAKGLLMLCHCYPPCPEPDRTLGATQHTDRSFITILLQDHIGGLQVLHDGYWIDVPPNPNALILNVGDLLQASCLHIIKRSISKKTRSHMFQLMTMSKVLANGGEEPRTSIASFFVHPPSTNPRVYGPIKELLSEENPPKYRETTPEASNHYVARKRDGNNSLSHLRI</sequence>
<evidence type="ECO:0000256" key="5">
    <source>
        <dbReference type="ARBA" id="ARBA00023004"/>
    </source>
</evidence>